<evidence type="ECO:0000256" key="1">
    <source>
        <dbReference type="ARBA" id="ARBA00001686"/>
    </source>
</evidence>
<dbReference type="InterPro" id="IPR011009">
    <property type="entry name" value="Kinase-like_dom_sf"/>
</dbReference>
<feature type="region of interest" description="Disordered" evidence="6">
    <location>
        <begin position="670"/>
        <end position="709"/>
    </location>
</feature>
<feature type="region of interest" description="Disordered" evidence="6">
    <location>
        <begin position="1"/>
        <end position="22"/>
    </location>
</feature>
<dbReference type="Gene3D" id="1.25.40.70">
    <property type="entry name" value="Phosphatidylinositol 3-kinase, accessory domain (PIK)"/>
    <property type="match status" value="1"/>
</dbReference>
<organism evidence="9 10">
    <name type="scientific">Rhizoclosmatium globosum</name>
    <dbReference type="NCBI Taxonomy" id="329046"/>
    <lineage>
        <taxon>Eukaryota</taxon>
        <taxon>Fungi</taxon>
        <taxon>Fungi incertae sedis</taxon>
        <taxon>Chytridiomycota</taxon>
        <taxon>Chytridiomycota incertae sedis</taxon>
        <taxon>Chytridiomycetes</taxon>
        <taxon>Chytridiales</taxon>
        <taxon>Chytriomycetaceae</taxon>
        <taxon>Rhizoclosmatium</taxon>
    </lineage>
</organism>
<dbReference type="GO" id="GO:0046854">
    <property type="term" value="P:phosphatidylinositol phosphate biosynthetic process"/>
    <property type="evidence" value="ECO:0007669"/>
    <property type="project" value="InterPro"/>
</dbReference>
<dbReference type="Gene3D" id="3.30.1010.10">
    <property type="entry name" value="Phosphatidylinositol 3-kinase Catalytic Subunit, Chain A, domain 4"/>
    <property type="match status" value="1"/>
</dbReference>
<feature type="compositionally biased region" description="Low complexity" evidence="6">
    <location>
        <begin position="241"/>
        <end position="251"/>
    </location>
</feature>
<feature type="compositionally biased region" description="Low complexity" evidence="6">
    <location>
        <begin position="1007"/>
        <end position="1020"/>
    </location>
</feature>
<dbReference type="CDD" id="cd05168">
    <property type="entry name" value="PI4Kc_III_beta"/>
    <property type="match status" value="1"/>
</dbReference>
<feature type="domain" description="PI3K/PI4K catalytic" evidence="7">
    <location>
        <begin position="725"/>
        <end position="1009"/>
    </location>
</feature>
<dbReference type="GO" id="GO:0005737">
    <property type="term" value="C:cytoplasm"/>
    <property type="evidence" value="ECO:0007669"/>
    <property type="project" value="TreeGrafter"/>
</dbReference>
<dbReference type="AlphaFoldDB" id="A0A1Y2C7S2"/>
<evidence type="ECO:0000256" key="5">
    <source>
        <dbReference type="ARBA" id="ARBA00022777"/>
    </source>
</evidence>
<feature type="region of interest" description="Disordered" evidence="6">
    <location>
        <begin position="329"/>
        <end position="348"/>
    </location>
</feature>
<dbReference type="InterPro" id="IPR042236">
    <property type="entry name" value="PI3K_accessory_sf"/>
</dbReference>
<dbReference type="InterPro" id="IPR036940">
    <property type="entry name" value="PI3/4_kinase_cat_sf"/>
</dbReference>
<evidence type="ECO:0000313" key="9">
    <source>
        <dbReference type="EMBL" id="ORY43079.1"/>
    </source>
</evidence>
<proteinExistence type="inferred from homology"/>
<feature type="domain" description="PIK helical" evidence="8">
    <location>
        <begin position="1"/>
        <end position="146"/>
    </location>
</feature>
<dbReference type="InterPro" id="IPR049160">
    <property type="entry name" value="PI4KB-PIK1_PIK"/>
</dbReference>
<dbReference type="InterPro" id="IPR016024">
    <property type="entry name" value="ARM-type_fold"/>
</dbReference>
<dbReference type="PANTHER" id="PTHR10048">
    <property type="entry name" value="PHOSPHATIDYLINOSITOL KINASE"/>
    <property type="match status" value="1"/>
</dbReference>
<dbReference type="InterPro" id="IPR000403">
    <property type="entry name" value="PI3/4_kinase_cat_dom"/>
</dbReference>
<evidence type="ECO:0000259" key="7">
    <source>
        <dbReference type="PROSITE" id="PS50290"/>
    </source>
</evidence>
<dbReference type="InterPro" id="IPR001263">
    <property type="entry name" value="PI3K_accessory_dom"/>
</dbReference>
<comment type="catalytic activity">
    <reaction evidence="1">
        <text>a 1,2-diacyl-sn-glycero-3-phospho-(1D-myo-inositol) + ATP = a 1,2-diacyl-sn-glycero-3-phospho-(1D-myo-inositol 4-phosphate) + ADP + H(+)</text>
        <dbReference type="Rhea" id="RHEA:19877"/>
        <dbReference type="ChEBI" id="CHEBI:15378"/>
        <dbReference type="ChEBI" id="CHEBI:30616"/>
        <dbReference type="ChEBI" id="CHEBI:57880"/>
        <dbReference type="ChEBI" id="CHEBI:58178"/>
        <dbReference type="ChEBI" id="CHEBI:456216"/>
        <dbReference type="EC" id="2.7.1.67"/>
    </reaction>
</comment>
<feature type="compositionally biased region" description="Low complexity" evidence="6">
    <location>
        <begin position="627"/>
        <end position="636"/>
    </location>
</feature>
<dbReference type="Pfam" id="PF21245">
    <property type="entry name" value="PI4KB-PIK1_PIK"/>
    <property type="match status" value="1"/>
</dbReference>
<dbReference type="SUPFAM" id="SSF48371">
    <property type="entry name" value="ARM repeat"/>
    <property type="match status" value="1"/>
</dbReference>
<dbReference type="EC" id="2.7.1.67" evidence="3"/>
<feature type="region of interest" description="Disordered" evidence="6">
    <location>
        <begin position="489"/>
        <end position="517"/>
    </location>
</feature>
<evidence type="ECO:0000256" key="4">
    <source>
        <dbReference type="ARBA" id="ARBA00022679"/>
    </source>
</evidence>
<feature type="compositionally biased region" description="Basic and acidic residues" evidence="6">
    <location>
        <begin position="670"/>
        <end position="682"/>
    </location>
</feature>
<evidence type="ECO:0000313" key="10">
    <source>
        <dbReference type="Proteomes" id="UP000193642"/>
    </source>
</evidence>
<dbReference type="GO" id="GO:0048015">
    <property type="term" value="P:phosphatidylinositol-mediated signaling"/>
    <property type="evidence" value="ECO:0007669"/>
    <property type="project" value="TreeGrafter"/>
</dbReference>
<dbReference type="InterPro" id="IPR057754">
    <property type="entry name" value="PI4-kinase_beta/PIK1_cat"/>
</dbReference>
<keyword evidence="4" id="KW-0808">Transferase</keyword>
<comment type="caution">
    <text evidence="9">The sequence shown here is derived from an EMBL/GenBank/DDBJ whole genome shotgun (WGS) entry which is preliminary data.</text>
</comment>
<dbReference type="InterPro" id="IPR018936">
    <property type="entry name" value="PI3/4_kinase_CS"/>
</dbReference>
<feature type="non-terminal residue" evidence="9">
    <location>
        <position position="1"/>
    </location>
</feature>
<gene>
    <name evidence="9" type="ORF">BCR33DRAFT_717810</name>
</gene>
<dbReference type="PANTHER" id="PTHR10048:SF22">
    <property type="entry name" value="PHOSPHATIDYLINOSITOL 4-KINASE BETA"/>
    <property type="match status" value="1"/>
</dbReference>
<keyword evidence="5" id="KW-0418">Kinase</keyword>
<evidence type="ECO:0000259" key="8">
    <source>
        <dbReference type="PROSITE" id="PS51545"/>
    </source>
</evidence>
<feature type="compositionally biased region" description="Polar residues" evidence="6">
    <location>
        <begin position="537"/>
        <end position="548"/>
    </location>
</feature>
<feature type="region of interest" description="Disordered" evidence="6">
    <location>
        <begin position="183"/>
        <end position="213"/>
    </location>
</feature>
<dbReference type="Proteomes" id="UP000193642">
    <property type="component" value="Unassembled WGS sequence"/>
</dbReference>
<dbReference type="OrthoDB" id="10264149at2759"/>
<dbReference type="Gene3D" id="1.10.1070.11">
    <property type="entry name" value="Phosphatidylinositol 3-/4-kinase, catalytic domain"/>
    <property type="match status" value="1"/>
</dbReference>
<protein>
    <recommendedName>
        <fullName evidence="3">1-phosphatidylinositol 4-kinase</fullName>
        <ecNumber evidence="3">2.7.1.67</ecNumber>
    </recommendedName>
</protein>
<dbReference type="PROSITE" id="PS00916">
    <property type="entry name" value="PI3_4_KINASE_2"/>
    <property type="match status" value="1"/>
</dbReference>
<feature type="region of interest" description="Disordered" evidence="6">
    <location>
        <begin position="231"/>
        <end position="268"/>
    </location>
</feature>
<dbReference type="PROSITE" id="PS50290">
    <property type="entry name" value="PI3_4_KINASE_3"/>
    <property type="match status" value="1"/>
</dbReference>
<dbReference type="STRING" id="329046.A0A1Y2C7S2"/>
<feature type="region of interest" description="Disordered" evidence="6">
    <location>
        <begin position="604"/>
        <end position="639"/>
    </location>
</feature>
<keyword evidence="10" id="KW-1185">Reference proteome</keyword>
<reference evidence="9 10" key="1">
    <citation type="submission" date="2016-07" db="EMBL/GenBank/DDBJ databases">
        <title>Pervasive Adenine N6-methylation of Active Genes in Fungi.</title>
        <authorList>
            <consortium name="DOE Joint Genome Institute"/>
            <person name="Mondo S.J."/>
            <person name="Dannebaum R.O."/>
            <person name="Kuo R.C."/>
            <person name="Labutti K."/>
            <person name="Haridas S."/>
            <person name="Kuo A."/>
            <person name="Salamov A."/>
            <person name="Ahrendt S.R."/>
            <person name="Lipzen A."/>
            <person name="Sullivan W."/>
            <person name="Andreopoulos W.B."/>
            <person name="Clum A."/>
            <person name="Lindquist E."/>
            <person name="Daum C."/>
            <person name="Ramamoorthy G.K."/>
            <person name="Gryganskyi A."/>
            <person name="Culley D."/>
            <person name="Magnuson J.K."/>
            <person name="James T.Y."/>
            <person name="O'Malley M.A."/>
            <person name="Stajich J.E."/>
            <person name="Spatafora J.W."/>
            <person name="Visel A."/>
            <person name="Grigoriev I.V."/>
        </authorList>
    </citation>
    <scope>NUCLEOTIDE SEQUENCE [LARGE SCALE GENOMIC DNA]</scope>
    <source>
        <strain evidence="9 10">JEL800</strain>
    </source>
</reference>
<dbReference type="GO" id="GO:0016020">
    <property type="term" value="C:membrane"/>
    <property type="evidence" value="ECO:0007669"/>
    <property type="project" value="TreeGrafter"/>
</dbReference>
<dbReference type="InterPro" id="IPR015433">
    <property type="entry name" value="PI3/4_kinase"/>
</dbReference>
<evidence type="ECO:0000256" key="2">
    <source>
        <dbReference type="ARBA" id="ARBA00006209"/>
    </source>
</evidence>
<dbReference type="SUPFAM" id="SSF56112">
    <property type="entry name" value="Protein kinase-like (PK-like)"/>
    <property type="match status" value="1"/>
</dbReference>
<feature type="region of interest" description="Disordered" evidence="6">
    <location>
        <begin position="529"/>
        <end position="572"/>
    </location>
</feature>
<feature type="region of interest" description="Disordered" evidence="6">
    <location>
        <begin position="1007"/>
        <end position="1031"/>
    </location>
</feature>
<dbReference type="Pfam" id="PF00454">
    <property type="entry name" value="PI3_PI4_kinase"/>
    <property type="match status" value="1"/>
</dbReference>
<feature type="compositionally biased region" description="Low complexity" evidence="6">
    <location>
        <begin position="607"/>
        <end position="620"/>
    </location>
</feature>
<sequence length="1085" mass="118337">MDVGQSFGNQKGTQMTSSGEPVTTISAEHPQIGSWLMRLFQSDFFDARLALHYLHLYPNNEAIQAYICNAFRSFPEADCEFWLPQILHILITRGGADIESFIIDRAMHSDHMAILTLWHLQTYLNQGHLSSTNPNAQELLHRVYQRTQFILFGKGTSTSLAASPAVDDTAIIQSISPVAQSIATIKPSSAPQSRKRSDNLDRTISPESEGSSAGFYKIETSHIENVSLAGDVLQGDDDDSPSASLSNSLSSTGNDGATAEGHDYDPMKESVVIVRGSGPGMTSEAFGRGSVAFDGEHKFASSIGFPMSAPTIEEMGMGTAFNRSVRFVSTTGSQSHSRGTEGMESGRPSDLEWMMVNKPDYTYFEDPRMRYFHSQLQFIMTLSDISDRLRSVPKPNRQSALFAELSLLNHNLPANVCIPLWCSGGTGEKNHHWVVRVPPNDGVTLNSADRVPYLLILEIVDDVDNELSSDEALSKRLSINSNAQTPTIARLKPDLLDPQEARPSSSSLNALDLGENSEPNAEYYKTVQNRRNHMSPAASTEKQGSGEESSAPIVVKTPPRPIGQSRSTSSSSLALTAANTAVDEYTQKMRTAAVMLAQLYQQQAGAPSGTSSPSGSNSPSPHRKSESGTTALAGAAASGGGMKVDFEAIRHRLVQEMSVLEEKRLKAMEEQRAAEHALESEHQAGSVETGGDSSALNSSGDGSDEAVPEGIDTRLHGELFKKDKDDPSAAVFKESWDAKCARIRASSPYGKNPSWKLMSVIVKSGSDLRQEVLALQLIKEMQRIWKEENVPVWVHYYRVLVTSKDGGLIETVQNAISVHSIKKDGYNQNLNQPGVAYSLYDYFIQEFGAPASKKFLKAQDAFMRSLAGYSVVCYLLQIKDRHNGNILVDKEGHTIHIDFGFMLSNSPGNMGFELAPFKLPQEFVDILGGTRSLKFQQYRKLCKDAFIAVRKRWDLIVGLVEIMEKDSVLPCFTGTSVKPGQAPTVPTPTPAASTGLFGGFFSAEQPSSSSSSPYGSSQSLSGGGKPVSVGSNPALPVSMKLKERFSLGMTEPQVMDYVDRLVDSSINSIMTRLYDAFQWYSNGVL</sequence>
<feature type="compositionally biased region" description="Polar residues" evidence="6">
    <location>
        <begin position="691"/>
        <end position="701"/>
    </location>
</feature>
<dbReference type="FunFam" id="1.10.1070.11:FF:000016">
    <property type="entry name" value="PIK1p Phosphatidylinositol 4-kinase"/>
    <property type="match status" value="1"/>
</dbReference>
<evidence type="ECO:0000256" key="3">
    <source>
        <dbReference type="ARBA" id="ARBA00012169"/>
    </source>
</evidence>
<evidence type="ECO:0000256" key="6">
    <source>
        <dbReference type="SAM" id="MobiDB-lite"/>
    </source>
</evidence>
<dbReference type="EMBL" id="MCGO01000026">
    <property type="protein sequence ID" value="ORY43079.1"/>
    <property type="molecule type" value="Genomic_DNA"/>
</dbReference>
<comment type="similarity">
    <text evidence="2">Belongs to the PI3/PI4-kinase family. Type III PI4K subfamily.</text>
</comment>
<dbReference type="SMART" id="SM00146">
    <property type="entry name" value="PI3Kc"/>
    <property type="match status" value="1"/>
</dbReference>
<accession>A0A1Y2C7S2</accession>
<dbReference type="GO" id="GO:0004430">
    <property type="term" value="F:1-phosphatidylinositol 4-kinase activity"/>
    <property type="evidence" value="ECO:0007669"/>
    <property type="project" value="UniProtKB-EC"/>
</dbReference>
<feature type="compositionally biased region" description="Polar residues" evidence="6">
    <location>
        <begin position="183"/>
        <end position="192"/>
    </location>
</feature>
<dbReference type="PROSITE" id="PS51545">
    <property type="entry name" value="PIK_HELICAL"/>
    <property type="match status" value="1"/>
</dbReference>
<name>A0A1Y2C7S2_9FUNG</name>